<name>C5LJL1_PERM5</name>
<dbReference type="EMBL" id="GG682456">
    <property type="protein sequence ID" value="EER03083.1"/>
    <property type="molecule type" value="Genomic_DNA"/>
</dbReference>
<dbReference type="OrthoDB" id="29145at2759"/>
<dbReference type="InParanoid" id="C5LJL1"/>
<accession>C5LJL1</accession>
<organism evidence="3">
    <name type="scientific">Perkinsus marinus (strain ATCC 50983 / TXsc)</name>
    <dbReference type="NCBI Taxonomy" id="423536"/>
    <lineage>
        <taxon>Eukaryota</taxon>
        <taxon>Sar</taxon>
        <taxon>Alveolata</taxon>
        <taxon>Perkinsozoa</taxon>
        <taxon>Perkinsea</taxon>
        <taxon>Perkinsida</taxon>
        <taxon>Perkinsidae</taxon>
        <taxon>Perkinsus</taxon>
    </lineage>
</organism>
<reference evidence="2 3" key="1">
    <citation type="submission" date="2008-07" db="EMBL/GenBank/DDBJ databases">
        <authorList>
            <person name="El-Sayed N."/>
            <person name="Caler E."/>
            <person name="Inman J."/>
            <person name="Amedeo P."/>
            <person name="Hass B."/>
            <person name="Wortman J."/>
        </authorList>
    </citation>
    <scope>NUCLEOTIDE SEQUENCE [LARGE SCALE GENOMIC DNA]</scope>
    <source>
        <strain evidence="3">ATCC 50983 / TXsc</strain>
    </source>
</reference>
<evidence type="ECO:0000256" key="1">
    <source>
        <dbReference type="SAM" id="MobiDB-lite"/>
    </source>
</evidence>
<gene>
    <name evidence="2" type="ORF">Pmar_PMAR017417</name>
</gene>
<keyword evidence="3" id="KW-1185">Reference proteome</keyword>
<dbReference type="RefSeq" id="XP_002771267.1">
    <property type="nucleotide sequence ID" value="XM_002771221.1"/>
</dbReference>
<feature type="region of interest" description="Disordered" evidence="1">
    <location>
        <begin position="48"/>
        <end position="89"/>
    </location>
</feature>
<dbReference type="AlphaFoldDB" id="C5LJL1"/>
<proteinExistence type="predicted"/>
<dbReference type="GeneID" id="9051749"/>
<protein>
    <submittedName>
        <fullName evidence="2">Uncharacterized protein</fullName>
    </submittedName>
</protein>
<sequence>MDQDRSMGSSLCRYLQLVEEADGLTKIENFNLTAVRILENYFPLEGEDDVEEMEASGSDSATAPPTGGFNFGSTGTSASSSGFQFGGNQ</sequence>
<feature type="compositionally biased region" description="Low complexity" evidence="1">
    <location>
        <begin position="67"/>
        <end position="83"/>
    </location>
</feature>
<evidence type="ECO:0000313" key="2">
    <source>
        <dbReference type="EMBL" id="EER03083.1"/>
    </source>
</evidence>
<evidence type="ECO:0000313" key="3">
    <source>
        <dbReference type="Proteomes" id="UP000007800"/>
    </source>
</evidence>
<dbReference type="Proteomes" id="UP000007800">
    <property type="component" value="Unassembled WGS sequence"/>
</dbReference>